<dbReference type="CDD" id="cd14704">
    <property type="entry name" value="bZIP_HY5-like"/>
    <property type="match status" value="1"/>
</dbReference>
<evidence type="ECO:0000256" key="3">
    <source>
        <dbReference type="ARBA" id="ARBA00023015"/>
    </source>
</evidence>
<dbReference type="Pfam" id="PF00170">
    <property type="entry name" value="bZIP_1"/>
    <property type="match status" value="1"/>
</dbReference>
<evidence type="ECO:0000256" key="7">
    <source>
        <dbReference type="SAM" id="Coils"/>
    </source>
</evidence>
<keyword evidence="7" id="KW-0175">Coiled coil</keyword>
<dbReference type="SUPFAM" id="SSF57959">
    <property type="entry name" value="Leucine zipper domain"/>
    <property type="match status" value="1"/>
</dbReference>
<evidence type="ECO:0000256" key="1">
    <source>
        <dbReference type="ARBA" id="ARBA00004123"/>
    </source>
</evidence>
<feature type="region of interest" description="Disordered" evidence="8">
    <location>
        <begin position="100"/>
        <end position="166"/>
    </location>
</feature>
<comment type="similarity">
    <text evidence="2">Belongs to the bZIP family.</text>
</comment>
<dbReference type="Gene3D" id="1.20.5.170">
    <property type="match status" value="1"/>
</dbReference>
<evidence type="ECO:0000313" key="11">
    <source>
        <dbReference type="Proteomes" id="UP001255856"/>
    </source>
</evidence>
<dbReference type="EMBL" id="JASFZW010000003">
    <property type="protein sequence ID" value="KAK2079108.1"/>
    <property type="molecule type" value="Genomic_DNA"/>
</dbReference>
<dbReference type="GO" id="GO:0003700">
    <property type="term" value="F:DNA-binding transcription factor activity"/>
    <property type="evidence" value="ECO:0007669"/>
    <property type="project" value="InterPro"/>
</dbReference>
<feature type="compositionally biased region" description="Low complexity" evidence="8">
    <location>
        <begin position="120"/>
        <end position="131"/>
    </location>
</feature>
<evidence type="ECO:0000256" key="8">
    <source>
        <dbReference type="SAM" id="MobiDB-lite"/>
    </source>
</evidence>
<dbReference type="GO" id="GO:0005634">
    <property type="term" value="C:nucleus"/>
    <property type="evidence" value="ECO:0007669"/>
    <property type="project" value="UniProtKB-SubCell"/>
</dbReference>
<evidence type="ECO:0000259" key="9">
    <source>
        <dbReference type="PROSITE" id="PS50217"/>
    </source>
</evidence>
<keyword evidence="5" id="KW-0804">Transcription</keyword>
<dbReference type="GO" id="GO:0003677">
    <property type="term" value="F:DNA binding"/>
    <property type="evidence" value="ECO:0007669"/>
    <property type="project" value="UniProtKB-KW"/>
</dbReference>
<keyword evidence="3" id="KW-0805">Transcription regulation</keyword>
<dbReference type="SMART" id="SM00338">
    <property type="entry name" value="BRLZ"/>
    <property type="match status" value="1"/>
</dbReference>
<sequence>MQGFNLTALDGAWDPASLLEGDLNTELLASLPETPGDCDLSLTDPVDLDFDLEDVFSSISALTPDPIDRQRFASDESGESSGHSVNLVPALHGLQTGKEAEAVQAASSGALRDKGQTPTSSSGRVDASDSSTYREPGGGSASGAAAQQTERKRSKSPGEDGPEEDDVKRAIRMARNRENAHLSRQRKKAQMASLEQQCGVLTQQVRALTGLVGQLSAENGVLRAHLEATCAAARVPLPAGLPAPRQPQLVVMPPTAAGAAPTVALALVPKDASPPGMVPPVPGPFPAAIPGAPPPLAVAPFAPPPPQQPAFRVQVETPDCSSQEAVTPQSSQQASGADAQATTPRRASKRRRGVVAGSSAAFLALFSVFLIASSPSALFSRTGGGQAPAVGGALQRQGRALQGLSADEAGGLHDTGCHDAEDQRATSALQGALTGLAPLVLAMEPVPDQLDLQSTVPNLAASIFEGWGLDPPRSCRRLQTFENRQGAPDAVAPELKRELIRYLKGELGLRGRGPNAVPLSRLPQRLLALPDPRATAVAPAGGSPAPKALPHEAFADAHEVDEDDVTVPEVAEPILLTAVVPAGNLSSASFLPARPKAGTADNDSALVVLTLEPGRRLSVYACDLLVKGAGASAGRLMPRLF</sequence>
<comment type="caution">
    <text evidence="10">The sequence shown here is derived from an EMBL/GenBank/DDBJ whole genome shotgun (WGS) entry which is preliminary data.</text>
</comment>
<keyword evidence="11" id="KW-1185">Reference proteome</keyword>
<feature type="compositionally biased region" description="Polar residues" evidence="8">
    <location>
        <begin position="319"/>
        <end position="328"/>
    </location>
</feature>
<dbReference type="PANTHER" id="PTHR47416:SF8">
    <property type="entry name" value="BASIC-LEUCINE ZIPPER TRANSCRIPTION FACTOR E-RELATED"/>
    <property type="match status" value="1"/>
</dbReference>
<accession>A0AAD9IK96</accession>
<reference evidence="10" key="1">
    <citation type="submission" date="2021-01" db="EMBL/GenBank/DDBJ databases">
        <authorList>
            <person name="Eckstrom K.M.E."/>
        </authorList>
    </citation>
    <scope>NUCLEOTIDE SEQUENCE</scope>
    <source>
        <strain evidence="10">UVCC 0001</strain>
    </source>
</reference>
<dbReference type="AlphaFoldDB" id="A0AAD9IK96"/>
<protein>
    <recommendedName>
        <fullName evidence="9">BZIP domain-containing protein</fullName>
    </recommendedName>
</protein>
<evidence type="ECO:0000256" key="2">
    <source>
        <dbReference type="ARBA" id="ARBA00007163"/>
    </source>
</evidence>
<gene>
    <name evidence="10" type="ORF">QBZ16_002798</name>
</gene>
<feature type="region of interest" description="Disordered" evidence="8">
    <location>
        <begin position="303"/>
        <end position="353"/>
    </location>
</feature>
<dbReference type="PANTHER" id="PTHR47416">
    <property type="entry name" value="BASIC-LEUCINE ZIPPER TRANSCRIPTION FACTOR F-RELATED"/>
    <property type="match status" value="1"/>
</dbReference>
<keyword evidence="6" id="KW-0539">Nucleus</keyword>
<dbReference type="InterPro" id="IPR046347">
    <property type="entry name" value="bZIP_sf"/>
</dbReference>
<name>A0AAD9IK96_PROWI</name>
<feature type="compositionally biased region" description="Low complexity" evidence="8">
    <location>
        <begin position="329"/>
        <end position="341"/>
    </location>
</feature>
<dbReference type="PROSITE" id="PS50217">
    <property type="entry name" value="BZIP"/>
    <property type="match status" value="1"/>
</dbReference>
<organism evidence="10 11">
    <name type="scientific">Prototheca wickerhamii</name>
    <dbReference type="NCBI Taxonomy" id="3111"/>
    <lineage>
        <taxon>Eukaryota</taxon>
        <taxon>Viridiplantae</taxon>
        <taxon>Chlorophyta</taxon>
        <taxon>core chlorophytes</taxon>
        <taxon>Trebouxiophyceae</taxon>
        <taxon>Chlorellales</taxon>
        <taxon>Chlorellaceae</taxon>
        <taxon>Prototheca</taxon>
    </lineage>
</organism>
<feature type="coiled-coil region" evidence="7">
    <location>
        <begin position="177"/>
        <end position="204"/>
    </location>
</feature>
<evidence type="ECO:0000256" key="6">
    <source>
        <dbReference type="ARBA" id="ARBA00023242"/>
    </source>
</evidence>
<proteinExistence type="inferred from homology"/>
<evidence type="ECO:0000256" key="4">
    <source>
        <dbReference type="ARBA" id="ARBA00023125"/>
    </source>
</evidence>
<keyword evidence="4" id="KW-0238">DNA-binding</keyword>
<dbReference type="Proteomes" id="UP001255856">
    <property type="component" value="Unassembled WGS sequence"/>
</dbReference>
<comment type="subcellular location">
    <subcellularLocation>
        <location evidence="1">Nucleus</location>
    </subcellularLocation>
</comment>
<evidence type="ECO:0000256" key="5">
    <source>
        <dbReference type="ARBA" id="ARBA00023163"/>
    </source>
</evidence>
<feature type="domain" description="BZIP" evidence="9">
    <location>
        <begin position="166"/>
        <end position="229"/>
    </location>
</feature>
<evidence type="ECO:0000313" key="10">
    <source>
        <dbReference type="EMBL" id="KAK2079108.1"/>
    </source>
</evidence>
<dbReference type="InterPro" id="IPR004827">
    <property type="entry name" value="bZIP"/>
</dbReference>